<accession>A0A090DAN9</accession>
<evidence type="ECO:0000313" key="3">
    <source>
        <dbReference type="Proteomes" id="UP000045285"/>
    </source>
</evidence>
<evidence type="ECO:0008006" key="4">
    <source>
        <dbReference type="Google" id="ProtNLM"/>
    </source>
</evidence>
<protein>
    <recommendedName>
        <fullName evidence="4">Transposase</fullName>
    </recommendedName>
</protein>
<proteinExistence type="predicted"/>
<organism evidence="2 3">
    <name type="scientific">Mesorhizobium plurifarium</name>
    <dbReference type="NCBI Taxonomy" id="69974"/>
    <lineage>
        <taxon>Bacteria</taxon>
        <taxon>Pseudomonadati</taxon>
        <taxon>Pseudomonadota</taxon>
        <taxon>Alphaproteobacteria</taxon>
        <taxon>Hyphomicrobiales</taxon>
        <taxon>Phyllobacteriaceae</taxon>
        <taxon>Mesorhizobium</taxon>
    </lineage>
</organism>
<evidence type="ECO:0000313" key="2">
    <source>
        <dbReference type="EMBL" id="CDX12253.1"/>
    </source>
</evidence>
<keyword evidence="3" id="KW-1185">Reference proteome</keyword>
<dbReference type="Proteomes" id="UP000045285">
    <property type="component" value="Unassembled WGS sequence"/>
</dbReference>
<gene>
    <name evidence="2" type="ORF">MPL3356_110409</name>
</gene>
<dbReference type="AlphaFoldDB" id="A0A090DAN9"/>
<dbReference type="EMBL" id="CCMZ01000003">
    <property type="protein sequence ID" value="CDX12253.1"/>
    <property type="molecule type" value="Genomic_DNA"/>
</dbReference>
<feature type="region of interest" description="Disordered" evidence="1">
    <location>
        <begin position="40"/>
        <end position="109"/>
    </location>
</feature>
<evidence type="ECO:0000256" key="1">
    <source>
        <dbReference type="SAM" id="MobiDB-lite"/>
    </source>
</evidence>
<reference evidence="3" key="1">
    <citation type="submission" date="2014-08" db="EMBL/GenBank/DDBJ databases">
        <authorList>
            <person name="Moulin L."/>
        </authorList>
    </citation>
    <scope>NUCLEOTIDE SEQUENCE [LARGE SCALE GENOMIC DNA]</scope>
</reference>
<sequence length="138" mass="14724">MSESPDSRTLTPADLLDMIVHLRAEVTGLSAESAALKDEIRRLKVPPPSPTLKPGGMEPSSKRSSPAATGPKRRGLSRATVTEERRLCYEPPPGSRFGANELRGAGSGDRVPVLRYGVAMVTPTRRQIILGSGPHDAT</sequence>
<name>A0A090DAN9_MESPL</name>